<dbReference type="GO" id="GO:0005975">
    <property type="term" value="P:carbohydrate metabolic process"/>
    <property type="evidence" value="ECO:0007669"/>
    <property type="project" value="InterPro"/>
</dbReference>
<gene>
    <name evidence="3" type="ORF">FHS44_005972</name>
</gene>
<dbReference type="Pfam" id="PF02839">
    <property type="entry name" value="CBM_5_12"/>
    <property type="match status" value="1"/>
</dbReference>
<dbReference type="EMBL" id="JACHJP010000008">
    <property type="protein sequence ID" value="MBB4918836.1"/>
    <property type="molecule type" value="Genomic_DNA"/>
</dbReference>
<name>A0A7W7QTD3_9ACTN</name>
<dbReference type="RefSeq" id="WP_184720510.1">
    <property type="nucleotide sequence ID" value="NZ_JACHJP010000008.1"/>
</dbReference>
<accession>A0A7W7QTD3</accession>
<dbReference type="InterPro" id="IPR036573">
    <property type="entry name" value="CBM_sf_5/12"/>
</dbReference>
<evidence type="ECO:0000313" key="4">
    <source>
        <dbReference type="Proteomes" id="UP000552644"/>
    </source>
</evidence>
<feature type="domain" description="Chitin-binding type-3" evidence="2">
    <location>
        <begin position="48"/>
        <end position="94"/>
    </location>
</feature>
<dbReference type="SMART" id="SM00495">
    <property type="entry name" value="ChtBD3"/>
    <property type="match status" value="1"/>
</dbReference>
<evidence type="ECO:0000313" key="3">
    <source>
        <dbReference type="EMBL" id="MBB4918836.1"/>
    </source>
</evidence>
<dbReference type="CDD" id="cd12214">
    <property type="entry name" value="ChiA1_BD"/>
    <property type="match status" value="1"/>
</dbReference>
<protein>
    <submittedName>
        <fullName evidence="3">Chitodextrinase</fullName>
    </submittedName>
</protein>
<dbReference type="InterPro" id="IPR003610">
    <property type="entry name" value="CBM5/12"/>
</dbReference>
<sequence>MKPDRAVSAIASFAVVFLGVILYGAASALAAPVGGSRPARITNPGVVWPLWSASRGYNAGDLVTYDGTTYKCVQAHSSADGGDPPSASALWRLIT</sequence>
<dbReference type="GO" id="GO:0004553">
    <property type="term" value="F:hydrolase activity, hydrolyzing O-glycosyl compounds"/>
    <property type="evidence" value="ECO:0007669"/>
    <property type="project" value="InterPro"/>
</dbReference>
<comment type="caution">
    <text evidence="3">The sequence shown here is derived from an EMBL/GenBank/DDBJ whole genome shotgun (WGS) entry which is preliminary data.</text>
</comment>
<dbReference type="Gene3D" id="2.10.10.20">
    <property type="entry name" value="Carbohydrate-binding module superfamily 5/12"/>
    <property type="match status" value="1"/>
</dbReference>
<proteinExistence type="predicted"/>
<keyword evidence="1" id="KW-0378">Hydrolase</keyword>
<dbReference type="SUPFAM" id="SSF51055">
    <property type="entry name" value="Carbohydrate binding domain"/>
    <property type="match status" value="1"/>
</dbReference>
<dbReference type="AlphaFoldDB" id="A0A7W7QTD3"/>
<evidence type="ECO:0000259" key="2">
    <source>
        <dbReference type="SMART" id="SM00495"/>
    </source>
</evidence>
<evidence type="ECO:0000256" key="1">
    <source>
        <dbReference type="ARBA" id="ARBA00022801"/>
    </source>
</evidence>
<keyword evidence="4" id="KW-1185">Reference proteome</keyword>
<dbReference type="GO" id="GO:0005576">
    <property type="term" value="C:extracellular region"/>
    <property type="evidence" value="ECO:0007669"/>
    <property type="project" value="InterPro"/>
</dbReference>
<dbReference type="GO" id="GO:0030246">
    <property type="term" value="F:carbohydrate binding"/>
    <property type="evidence" value="ECO:0007669"/>
    <property type="project" value="InterPro"/>
</dbReference>
<dbReference type="Proteomes" id="UP000552644">
    <property type="component" value="Unassembled WGS sequence"/>
</dbReference>
<organism evidence="3 4">
    <name type="scientific">Streptosporangium saharense</name>
    <dbReference type="NCBI Taxonomy" id="1706840"/>
    <lineage>
        <taxon>Bacteria</taxon>
        <taxon>Bacillati</taxon>
        <taxon>Actinomycetota</taxon>
        <taxon>Actinomycetes</taxon>
        <taxon>Streptosporangiales</taxon>
        <taxon>Streptosporangiaceae</taxon>
        <taxon>Streptosporangium</taxon>
    </lineage>
</organism>
<reference evidence="3 4" key="1">
    <citation type="submission" date="2020-08" db="EMBL/GenBank/DDBJ databases">
        <title>Genomic Encyclopedia of Type Strains, Phase III (KMG-III): the genomes of soil and plant-associated and newly described type strains.</title>
        <authorList>
            <person name="Whitman W."/>
        </authorList>
    </citation>
    <scope>NUCLEOTIDE SEQUENCE [LARGE SCALE GENOMIC DNA]</scope>
    <source>
        <strain evidence="3 4">CECT 8840</strain>
    </source>
</reference>